<gene>
    <name evidence="9" type="ORF">RND81_06G155300</name>
</gene>
<evidence type="ECO:0000256" key="5">
    <source>
        <dbReference type="ARBA" id="ARBA00022989"/>
    </source>
</evidence>
<evidence type="ECO:0000256" key="3">
    <source>
        <dbReference type="ARBA" id="ARBA00022692"/>
    </source>
</evidence>
<name>A0AAW1KDG6_SAPOF</name>
<dbReference type="PANTHER" id="PTHR35470:SF6">
    <property type="entry name" value="PROTEIN CYSTEINE-RICH TRANSMEMBRANE MODULE 2"/>
    <property type="match status" value="1"/>
</dbReference>
<evidence type="ECO:0000313" key="9">
    <source>
        <dbReference type="EMBL" id="KAK9715295.1"/>
    </source>
</evidence>
<dbReference type="PANTHER" id="PTHR35470">
    <property type="entry name" value="CADMIUM TOLERANT 3"/>
    <property type="match status" value="1"/>
</dbReference>
<keyword evidence="5" id="KW-1133">Transmembrane helix</keyword>
<comment type="similarity">
    <text evidence="2">Belongs to the CYSTM1 family.</text>
</comment>
<evidence type="ECO:0000256" key="6">
    <source>
        <dbReference type="ARBA" id="ARBA00023016"/>
    </source>
</evidence>
<keyword evidence="7" id="KW-0472">Membrane</keyword>
<protein>
    <recommendedName>
        <fullName evidence="8">Cysteine-rich transmembrane domain-containing protein</fullName>
    </recommendedName>
</protein>
<organism evidence="9 10">
    <name type="scientific">Saponaria officinalis</name>
    <name type="common">Common soapwort</name>
    <name type="synonym">Lychnis saponaria</name>
    <dbReference type="NCBI Taxonomy" id="3572"/>
    <lineage>
        <taxon>Eukaryota</taxon>
        <taxon>Viridiplantae</taxon>
        <taxon>Streptophyta</taxon>
        <taxon>Embryophyta</taxon>
        <taxon>Tracheophyta</taxon>
        <taxon>Spermatophyta</taxon>
        <taxon>Magnoliopsida</taxon>
        <taxon>eudicotyledons</taxon>
        <taxon>Gunneridae</taxon>
        <taxon>Pentapetalae</taxon>
        <taxon>Caryophyllales</taxon>
        <taxon>Caryophyllaceae</taxon>
        <taxon>Caryophylleae</taxon>
        <taxon>Saponaria</taxon>
    </lineage>
</organism>
<dbReference type="InterPro" id="IPR028144">
    <property type="entry name" value="CYSTM_dom"/>
</dbReference>
<comment type="subcellular location">
    <subcellularLocation>
        <location evidence="1">Cell membrane</location>
        <topology evidence="1">Single-pass membrane protein</topology>
    </subcellularLocation>
</comment>
<comment type="caution">
    <text evidence="9">The sequence shown here is derived from an EMBL/GenBank/DDBJ whole genome shotgun (WGS) entry which is preliminary data.</text>
</comment>
<dbReference type="InterPro" id="IPR051671">
    <property type="entry name" value="CYSTM1_HM_Tolerance"/>
</dbReference>
<keyword evidence="6" id="KW-0346">Stress response</keyword>
<dbReference type="GO" id="GO:0046872">
    <property type="term" value="F:metal ion binding"/>
    <property type="evidence" value="ECO:0007669"/>
    <property type="project" value="UniProtKB-KW"/>
</dbReference>
<dbReference type="GO" id="GO:0005886">
    <property type="term" value="C:plasma membrane"/>
    <property type="evidence" value="ECO:0007669"/>
    <property type="project" value="UniProtKB-SubCell"/>
</dbReference>
<keyword evidence="3" id="KW-0812">Transmembrane</keyword>
<keyword evidence="10" id="KW-1185">Reference proteome</keyword>
<accession>A0AAW1KDG6</accession>
<keyword evidence="4" id="KW-0479">Metal-binding</keyword>
<evidence type="ECO:0000256" key="7">
    <source>
        <dbReference type="ARBA" id="ARBA00023136"/>
    </source>
</evidence>
<evidence type="ECO:0000313" key="10">
    <source>
        <dbReference type="Proteomes" id="UP001443914"/>
    </source>
</evidence>
<feature type="domain" description="Cysteine-rich transmembrane" evidence="8">
    <location>
        <begin position="18"/>
        <end position="44"/>
    </location>
</feature>
<sequence>MYPGPPAVEEMTYHDHIKKRHEDKGCFYAACFTLCCCFCCYETCECCFECLCCCC</sequence>
<dbReference type="EMBL" id="JBDFQZ010000006">
    <property type="protein sequence ID" value="KAK9715295.1"/>
    <property type="molecule type" value="Genomic_DNA"/>
</dbReference>
<evidence type="ECO:0000256" key="1">
    <source>
        <dbReference type="ARBA" id="ARBA00004162"/>
    </source>
</evidence>
<dbReference type="Pfam" id="PF12734">
    <property type="entry name" value="CYSTM"/>
    <property type="match status" value="1"/>
</dbReference>
<dbReference type="AlphaFoldDB" id="A0AAW1KDG6"/>
<dbReference type="Proteomes" id="UP001443914">
    <property type="component" value="Unassembled WGS sequence"/>
</dbReference>
<evidence type="ECO:0000256" key="2">
    <source>
        <dbReference type="ARBA" id="ARBA00009444"/>
    </source>
</evidence>
<evidence type="ECO:0000256" key="4">
    <source>
        <dbReference type="ARBA" id="ARBA00022723"/>
    </source>
</evidence>
<proteinExistence type="inferred from homology"/>
<evidence type="ECO:0000259" key="8">
    <source>
        <dbReference type="Pfam" id="PF12734"/>
    </source>
</evidence>
<reference evidence="9" key="1">
    <citation type="submission" date="2024-03" db="EMBL/GenBank/DDBJ databases">
        <title>WGS assembly of Saponaria officinalis var. Norfolk2.</title>
        <authorList>
            <person name="Jenkins J."/>
            <person name="Shu S."/>
            <person name="Grimwood J."/>
            <person name="Barry K."/>
            <person name="Goodstein D."/>
            <person name="Schmutz J."/>
            <person name="Leebens-Mack J."/>
            <person name="Osbourn A."/>
        </authorList>
    </citation>
    <scope>NUCLEOTIDE SEQUENCE [LARGE SCALE GENOMIC DNA]</scope>
    <source>
        <strain evidence="9">JIC</strain>
    </source>
</reference>
<dbReference type="GO" id="GO:0010038">
    <property type="term" value="P:response to metal ion"/>
    <property type="evidence" value="ECO:0007669"/>
    <property type="project" value="UniProtKB-ARBA"/>
</dbReference>